<protein>
    <submittedName>
        <fullName evidence="2">Uncharacterized protein</fullName>
    </submittedName>
</protein>
<proteinExistence type="predicted"/>
<evidence type="ECO:0000256" key="1">
    <source>
        <dbReference type="SAM" id="SignalP"/>
    </source>
</evidence>
<name>A0A2P2NGK9_RHIMU</name>
<reference evidence="2" key="1">
    <citation type="submission" date="2018-02" db="EMBL/GenBank/DDBJ databases">
        <title>Rhizophora mucronata_Transcriptome.</title>
        <authorList>
            <person name="Meera S.P."/>
            <person name="Sreeshan A."/>
            <person name="Augustine A."/>
        </authorList>
    </citation>
    <scope>NUCLEOTIDE SEQUENCE</scope>
    <source>
        <tissue evidence="2">Leaf</tissue>
    </source>
</reference>
<keyword evidence="1" id="KW-0732">Signal</keyword>
<sequence>MENPISVWMALKLLLLDYSLCNVSGIGWVEKLEKREGQG</sequence>
<dbReference type="AlphaFoldDB" id="A0A2P2NGK9"/>
<organism evidence="2">
    <name type="scientific">Rhizophora mucronata</name>
    <name type="common">Asiatic mangrove</name>
    <dbReference type="NCBI Taxonomy" id="61149"/>
    <lineage>
        <taxon>Eukaryota</taxon>
        <taxon>Viridiplantae</taxon>
        <taxon>Streptophyta</taxon>
        <taxon>Embryophyta</taxon>
        <taxon>Tracheophyta</taxon>
        <taxon>Spermatophyta</taxon>
        <taxon>Magnoliopsida</taxon>
        <taxon>eudicotyledons</taxon>
        <taxon>Gunneridae</taxon>
        <taxon>Pentapetalae</taxon>
        <taxon>rosids</taxon>
        <taxon>fabids</taxon>
        <taxon>Malpighiales</taxon>
        <taxon>Rhizophoraceae</taxon>
        <taxon>Rhizophora</taxon>
    </lineage>
</organism>
<dbReference type="EMBL" id="GGEC01061144">
    <property type="protein sequence ID" value="MBX41628.1"/>
    <property type="molecule type" value="Transcribed_RNA"/>
</dbReference>
<accession>A0A2P2NGK9</accession>
<evidence type="ECO:0000313" key="2">
    <source>
        <dbReference type="EMBL" id="MBX41628.1"/>
    </source>
</evidence>
<feature type="chain" id="PRO_5015201358" evidence="1">
    <location>
        <begin position="22"/>
        <end position="39"/>
    </location>
</feature>
<feature type="signal peptide" evidence="1">
    <location>
        <begin position="1"/>
        <end position="21"/>
    </location>
</feature>